<gene>
    <name evidence="2" type="ORF">BCV72DRAFT_201850</name>
</gene>
<feature type="non-terminal residue" evidence="2">
    <location>
        <position position="1"/>
    </location>
</feature>
<keyword evidence="1" id="KW-0472">Membrane</keyword>
<protein>
    <submittedName>
        <fullName evidence="2">Uncharacterized protein</fullName>
    </submittedName>
</protein>
<dbReference type="AlphaFoldDB" id="A0A1X0RB92"/>
<organism evidence="2">
    <name type="scientific">Rhizopus microsporus var. microsporus</name>
    <dbReference type="NCBI Taxonomy" id="86635"/>
    <lineage>
        <taxon>Eukaryota</taxon>
        <taxon>Fungi</taxon>
        <taxon>Fungi incertae sedis</taxon>
        <taxon>Mucoromycota</taxon>
        <taxon>Mucoromycotina</taxon>
        <taxon>Mucoromycetes</taxon>
        <taxon>Mucorales</taxon>
        <taxon>Mucorineae</taxon>
        <taxon>Rhizopodaceae</taxon>
        <taxon>Rhizopus</taxon>
    </lineage>
</organism>
<proteinExistence type="predicted"/>
<dbReference type="Proteomes" id="UP000242414">
    <property type="component" value="Unassembled WGS sequence"/>
</dbReference>
<feature type="transmembrane region" description="Helical" evidence="1">
    <location>
        <begin position="70"/>
        <end position="90"/>
    </location>
</feature>
<keyword evidence="1" id="KW-1133">Transmembrane helix</keyword>
<evidence type="ECO:0000313" key="2">
    <source>
        <dbReference type="EMBL" id="ORE09325.1"/>
    </source>
</evidence>
<dbReference type="OrthoDB" id="2230257at2759"/>
<name>A0A1X0RB92_RHIZD</name>
<accession>A0A1X0RB92</accession>
<sequence>YEGFSTICPDLTISNLREPKWKTTFRYGESNSALQGTDNFLICQDLPRIAILCKDILDAQNTEGVLGLQVIGRTITFYVVALPVAGLYAMRELTKVKVLDCLDN</sequence>
<reference evidence="2" key="1">
    <citation type="journal article" date="2016" name="Proc. Natl. Acad. Sci. U.S.A.">
        <title>Lipid metabolic changes in an early divergent fungus govern the establishment of a mutualistic symbiosis with endobacteria.</title>
        <authorList>
            <person name="Lastovetsky O.A."/>
            <person name="Gaspar M.L."/>
            <person name="Mondo S.J."/>
            <person name="LaButti K.M."/>
            <person name="Sandor L."/>
            <person name="Grigoriev I.V."/>
            <person name="Henry S.A."/>
            <person name="Pawlowska T.E."/>
        </authorList>
    </citation>
    <scope>NUCLEOTIDE SEQUENCE [LARGE SCALE GENOMIC DNA]</scope>
    <source>
        <strain evidence="2">ATCC 52814</strain>
    </source>
</reference>
<dbReference type="VEuPathDB" id="FungiDB:BCV72DRAFT_201850"/>
<dbReference type="EMBL" id="KV921877">
    <property type="protein sequence ID" value="ORE09325.1"/>
    <property type="molecule type" value="Genomic_DNA"/>
</dbReference>
<evidence type="ECO:0000256" key="1">
    <source>
        <dbReference type="SAM" id="Phobius"/>
    </source>
</evidence>
<keyword evidence="1" id="KW-0812">Transmembrane</keyword>